<feature type="site" description="Important for substrate specificity" evidence="3">
    <location>
        <position position="163"/>
    </location>
</feature>
<dbReference type="NCBIfam" id="NF000867">
    <property type="entry name" value="PRK00078.1"/>
    <property type="match status" value="1"/>
</dbReference>
<dbReference type="CDD" id="cd00555">
    <property type="entry name" value="Maf"/>
    <property type="match status" value="1"/>
</dbReference>
<dbReference type="NCBIfam" id="TIGR00172">
    <property type="entry name" value="maf"/>
    <property type="match status" value="1"/>
</dbReference>
<dbReference type="GO" id="GO:0005737">
    <property type="term" value="C:cytoplasm"/>
    <property type="evidence" value="ECO:0007669"/>
    <property type="project" value="UniProtKB-SubCell"/>
</dbReference>
<feature type="site" description="Important for substrate specificity" evidence="3">
    <location>
        <position position="11"/>
    </location>
</feature>
<keyword evidence="3" id="KW-0963">Cytoplasm</keyword>
<dbReference type="PIRSF" id="PIRSF006305">
    <property type="entry name" value="Maf"/>
    <property type="match status" value="1"/>
</dbReference>
<dbReference type="AlphaFoldDB" id="A0A1S8MB45"/>
<evidence type="ECO:0000313" key="4">
    <source>
        <dbReference type="EMBL" id="URZ11084.1"/>
    </source>
</evidence>
<reference evidence="4 5" key="1">
    <citation type="submission" date="2022-04" db="EMBL/GenBank/DDBJ databases">
        <title>Genome sequence of C. roseum typestrain.</title>
        <authorList>
            <person name="Poehlein A."/>
            <person name="Schoch T."/>
            <person name="Duerre P."/>
            <person name="Daniel R."/>
        </authorList>
    </citation>
    <scope>NUCLEOTIDE SEQUENCE [LARGE SCALE GENOMIC DNA]</scope>
    <source>
        <strain evidence="4 5">DSM 7320</strain>
    </source>
</reference>
<keyword evidence="2 3" id="KW-0378">Hydrolase</keyword>
<dbReference type="InterPro" id="IPR029001">
    <property type="entry name" value="ITPase-like_fam"/>
</dbReference>
<comment type="subcellular location">
    <subcellularLocation>
        <location evidence="3">Cytoplasm</location>
    </subcellularLocation>
</comment>
<accession>A0A1S8MB45</accession>
<comment type="function">
    <text evidence="3">Nucleoside triphosphate pyrophosphatase that hydrolyzes dTTP and UTP. May have a dual role in cell division arrest and in preventing the incorporation of modified nucleotides into cellular nucleic acids.</text>
</comment>
<dbReference type="Pfam" id="PF02545">
    <property type="entry name" value="Maf"/>
    <property type="match status" value="1"/>
</dbReference>
<dbReference type="InterPro" id="IPR003697">
    <property type="entry name" value="Maf-like"/>
</dbReference>
<dbReference type="EMBL" id="CP096983">
    <property type="protein sequence ID" value="URZ11084.1"/>
    <property type="molecule type" value="Genomic_DNA"/>
</dbReference>
<keyword evidence="3" id="KW-0546">Nucleotide metabolism</keyword>
<dbReference type="GO" id="GO:0009117">
    <property type="term" value="P:nucleotide metabolic process"/>
    <property type="evidence" value="ECO:0007669"/>
    <property type="project" value="UniProtKB-KW"/>
</dbReference>
<organism evidence="4 5">
    <name type="scientific">Clostridium felsineum</name>
    <dbReference type="NCBI Taxonomy" id="36839"/>
    <lineage>
        <taxon>Bacteria</taxon>
        <taxon>Bacillati</taxon>
        <taxon>Bacillota</taxon>
        <taxon>Clostridia</taxon>
        <taxon>Eubacteriales</taxon>
        <taxon>Clostridiaceae</taxon>
        <taxon>Clostridium</taxon>
    </lineage>
</organism>
<dbReference type="Gene3D" id="3.90.950.10">
    <property type="match status" value="1"/>
</dbReference>
<evidence type="ECO:0000256" key="2">
    <source>
        <dbReference type="ARBA" id="ARBA00022801"/>
    </source>
</evidence>
<comment type="caution">
    <text evidence="3">Lacks conserved residue(s) required for the propagation of feature annotation.</text>
</comment>
<sequence length="199" mass="22251">MKLVLASSSPRRREILKNITEDFIVRASDFDESLVEISKDIKSYVMTLAESKARNTLSNIKEESFYKSEDEILIIGCDTVVSIDGKILGKPKDEKEAIDMLGSLSGRVHEVYSGLAIIDAKRNKIIKDFQCTEVKFSKLSYETILKYIACGEYADKAGAYGIQGKASVFVEEIKGAYYNVVGLPINKLYRILLEMGVNL</sequence>
<dbReference type="EC" id="3.6.1.9" evidence="3"/>
<dbReference type="SUPFAM" id="SSF52972">
    <property type="entry name" value="ITPase-like"/>
    <property type="match status" value="1"/>
</dbReference>
<feature type="active site" description="Proton acceptor" evidence="3">
    <location>
        <position position="78"/>
    </location>
</feature>
<dbReference type="Proteomes" id="UP000190951">
    <property type="component" value="Chromosome"/>
</dbReference>
<dbReference type="HAMAP" id="MF_00528">
    <property type="entry name" value="Maf"/>
    <property type="match status" value="1"/>
</dbReference>
<protein>
    <recommendedName>
        <fullName evidence="3">dTTP/UTP pyrophosphatase</fullName>
        <shortName evidence="3">dTTPase/UTPase</shortName>
        <ecNumber evidence="3">3.6.1.9</ecNumber>
    </recommendedName>
    <alternativeName>
        <fullName evidence="3">Nucleoside triphosphate pyrophosphatase</fullName>
    </alternativeName>
    <alternativeName>
        <fullName evidence="3">Nucleotide pyrophosphatase</fullName>
        <shortName evidence="3">Nucleotide PPase</shortName>
    </alternativeName>
</protein>
<name>A0A1S8MB45_9CLOT</name>
<proteinExistence type="inferred from homology"/>
<dbReference type="STRING" id="84029.CROST_34120"/>
<comment type="catalytic activity">
    <reaction evidence="3">
        <text>UTP + H2O = UMP + diphosphate + H(+)</text>
        <dbReference type="Rhea" id="RHEA:29395"/>
        <dbReference type="ChEBI" id="CHEBI:15377"/>
        <dbReference type="ChEBI" id="CHEBI:15378"/>
        <dbReference type="ChEBI" id="CHEBI:33019"/>
        <dbReference type="ChEBI" id="CHEBI:46398"/>
        <dbReference type="ChEBI" id="CHEBI:57865"/>
        <dbReference type="EC" id="3.6.1.9"/>
    </reaction>
</comment>
<comment type="similarity">
    <text evidence="3">Belongs to the Maf family. YhdE subfamily.</text>
</comment>
<evidence type="ECO:0000256" key="3">
    <source>
        <dbReference type="HAMAP-Rule" id="MF_00528"/>
    </source>
</evidence>
<keyword evidence="5" id="KW-1185">Reference proteome</keyword>
<comment type="cofactor">
    <cofactor evidence="1 3">
        <name>a divalent metal cation</name>
        <dbReference type="ChEBI" id="CHEBI:60240"/>
    </cofactor>
</comment>
<evidence type="ECO:0000256" key="1">
    <source>
        <dbReference type="ARBA" id="ARBA00001968"/>
    </source>
</evidence>
<dbReference type="KEGG" id="crw:CROST_018010"/>
<dbReference type="PANTHER" id="PTHR43213">
    <property type="entry name" value="BIFUNCTIONAL DTTP/UTP PYROPHOSPHATASE/METHYLTRANSFERASE PROTEIN-RELATED"/>
    <property type="match status" value="1"/>
</dbReference>
<feature type="site" description="Important for substrate specificity" evidence="3">
    <location>
        <position position="79"/>
    </location>
</feature>
<evidence type="ECO:0000313" key="5">
    <source>
        <dbReference type="Proteomes" id="UP000190951"/>
    </source>
</evidence>
<comment type="catalytic activity">
    <reaction evidence="3">
        <text>dTTP + H2O = dTMP + diphosphate + H(+)</text>
        <dbReference type="Rhea" id="RHEA:28534"/>
        <dbReference type="ChEBI" id="CHEBI:15377"/>
        <dbReference type="ChEBI" id="CHEBI:15378"/>
        <dbReference type="ChEBI" id="CHEBI:33019"/>
        <dbReference type="ChEBI" id="CHEBI:37568"/>
        <dbReference type="ChEBI" id="CHEBI:63528"/>
        <dbReference type="EC" id="3.6.1.9"/>
    </reaction>
</comment>
<dbReference type="PANTHER" id="PTHR43213:SF5">
    <property type="entry name" value="BIFUNCTIONAL DTTP_UTP PYROPHOSPHATASE_METHYLTRANSFERASE PROTEIN-RELATED"/>
    <property type="match status" value="1"/>
</dbReference>
<dbReference type="RefSeq" id="WP_077833400.1">
    <property type="nucleotide sequence ID" value="NZ_CP096983.1"/>
</dbReference>
<gene>
    <name evidence="4" type="primary">maf</name>
    <name evidence="4" type="ORF">CROST_018010</name>
</gene>
<dbReference type="GO" id="GO:0047429">
    <property type="term" value="F:nucleoside triphosphate diphosphatase activity"/>
    <property type="evidence" value="ECO:0007669"/>
    <property type="project" value="UniProtKB-EC"/>
</dbReference>